<dbReference type="GO" id="GO:0016787">
    <property type="term" value="F:hydrolase activity"/>
    <property type="evidence" value="ECO:0007669"/>
    <property type="project" value="UniProtKB-KW"/>
</dbReference>
<dbReference type="EMBL" id="RSDZ01000057">
    <property type="protein sequence ID" value="RXG45684.1"/>
    <property type="molecule type" value="Genomic_DNA"/>
</dbReference>
<dbReference type="Gene3D" id="3.40.50.1820">
    <property type="entry name" value="alpha/beta hydrolase"/>
    <property type="match status" value="1"/>
</dbReference>
<dbReference type="AlphaFoldDB" id="A0A444RX40"/>
<dbReference type="Pfam" id="PF07859">
    <property type="entry name" value="Abhydrolase_3"/>
    <property type="match status" value="1"/>
</dbReference>
<dbReference type="PANTHER" id="PTHR48081">
    <property type="entry name" value="AB HYDROLASE SUPERFAMILY PROTEIN C4A8.06C"/>
    <property type="match status" value="1"/>
</dbReference>
<accession>A0A444RX40</accession>
<dbReference type="SUPFAM" id="SSF53474">
    <property type="entry name" value="alpha/beta-Hydrolases"/>
    <property type="match status" value="1"/>
</dbReference>
<keyword evidence="1" id="KW-0378">Hydrolase</keyword>
<dbReference type="Proteomes" id="UP000288725">
    <property type="component" value="Chromosome 2"/>
</dbReference>
<name>A0A444RX40_VERDA</name>
<sequence>MVQLKSKAEYVTLDPNFKPLPKNGHLSTIDPGFAKVKDATDAAVAPMWAPGLDMDAFKAAWMAPPPAPQGCPVEGVDVVTELRMIPVRDGTQIGVKIYQSKRPTTDRATLAVRFHGGGWAVGGHSTEEPESLLMAGLGNVVVVSVDYRMAPEFKFPYAIEDSWDAARWAKKNAVSLGADPENIIFIGGSAGGGIAAVIAQKARDAGMTGVRGQILNFPVTCHPKFFPADKYEYGSYQQNHDASVVCARRMEFFLDLYLPDPQPHQDHSPLLAKTLKGLPPALVQVAGLDPLRDEGIAYAERLQAEGVPTELQTCQGMPHCFYMFAAHSKTSDYYARVLDFVKRVGSNKVDGAGARSGQARL</sequence>
<dbReference type="InterPro" id="IPR050300">
    <property type="entry name" value="GDXG_lipolytic_enzyme"/>
</dbReference>
<evidence type="ECO:0000256" key="1">
    <source>
        <dbReference type="ARBA" id="ARBA00022801"/>
    </source>
</evidence>
<dbReference type="InterPro" id="IPR013094">
    <property type="entry name" value="AB_hydrolase_3"/>
</dbReference>
<dbReference type="PANTHER" id="PTHR48081:SF8">
    <property type="entry name" value="ALPHA_BETA HYDROLASE FOLD-3 DOMAIN-CONTAINING PROTEIN-RELATED"/>
    <property type="match status" value="1"/>
</dbReference>
<proteinExistence type="predicted"/>
<evidence type="ECO:0000259" key="2">
    <source>
        <dbReference type="Pfam" id="PF07859"/>
    </source>
</evidence>
<evidence type="ECO:0000313" key="4">
    <source>
        <dbReference type="Proteomes" id="UP000288725"/>
    </source>
</evidence>
<evidence type="ECO:0000313" key="3">
    <source>
        <dbReference type="EMBL" id="RXG45684.1"/>
    </source>
</evidence>
<reference evidence="3 4" key="1">
    <citation type="submission" date="2018-12" db="EMBL/GenBank/DDBJ databases">
        <title>Genome of Verticillium dahliae isolate Getta Getta.</title>
        <authorList>
            <person name="Gardiner D.M."/>
        </authorList>
    </citation>
    <scope>NUCLEOTIDE SEQUENCE [LARGE SCALE GENOMIC DNA]</scope>
    <source>
        <strain evidence="3 4">Getta Getta</strain>
    </source>
</reference>
<feature type="domain" description="Alpha/beta hydrolase fold-3" evidence="2">
    <location>
        <begin position="112"/>
        <end position="322"/>
    </location>
</feature>
<organism evidence="3 4">
    <name type="scientific">Verticillium dahliae</name>
    <name type="common">Verticillium wilt</name>
    <dbReference type="NCBI Taxonomy" id="27337"/>
    <lineage>
        <taxon>Eukaryota</taxon>
        <taxon>Fungi</taxon>
        <taxon>Dikarya</taxon>
        <taxon>Ascomycota</taxon>
        <taxon>Pezizomycotina</taxon>
        <taxon>Sordariomycetes</taxon>
        <taxon>Hypocreomycetidae</taxon>
        <taxon>Glomerellales</taxon>
        <taxon>Plectosphaerellaceae</taxon>
        <taxon>Verticillium</taxon>
    </lineage>
</organism>
<comment type="caution">
    <text evidence="3">The sequence shown here is derived from an EMBL/GenBank/DDBJ whole genome shotgun (WGS) entry which is preliminary data.</text>
</comment>
<dbReference type="InterPro" id="IPR029058">
    <property type="entry name" value="AB_hydrolase_fold"/>
</dbReference>
<protein>
    <recommendedName>
        <fullName evidence="2">Alpha/beta hydrolase fold-3 domain-containing protein</fullName>
    </recommendedName>
</protein>
<gene>
    <name evidence="3" type="ORF">VDGE_00258</name>
</gene>